<dbReference type="GO" id="GO:0008146">
    <property type="term" value="F:sulfotransferase activity"/>
    <property type="evidence" value="ECO:0007669"/>
    <property type="project" value="InterPro"/>
</dbReference>
<dbReference type="AlphaFoldDB" id="A0A6J4V3B8"/>
<gene>
    <name evidence="2" type="ORF">AVDCRST_MAG59-3158</name>
</gene>
<dbReference type="EMBL" id="CADCWF010000217">
    <property type="protein sequence ID" value="CAA9567386.1"/>
    <property type="molecule type" value="Genomic_DNA"/>
</dbReference>
<sequence>MRILIVAPPKTGNSWLKCLLSSVYGLDWLTADRVPGGTSLDGFRAWLATGGFPDDAVFHHHYDYSPELVALANAEAIQLATILRDPYDMFVSRYFFAQAQADNENRAGKGVDRTPDAMVGKPIDHPVVLAYLADHFGAQLQKGVDWLVSGASVIVRYERLVDEPETELRRATDAILPATPERIQSAIEACQAATLLRSRKGLRRRIRAATSGDWLNHLSQAHLDLFRERHADRITALGYQVR</sequence>
<proteinExistence type="predicted"/>
<organism evidence="2">
    <name type="scientific">uncultured Thermomicrobiales bacterium</name>
    <dbReference type="NCBI Taxonomy" id="1645740"/>
    <lineage>
        <taxon>Bacteria</taxon>
        <taxon>Pseudomonadati</taxon>
        <taxon>Thermomicrobiota</taxon>
        <taxon>Thermomicrobia</taxon>
        <taxon>Thermomicrobiales</taxon>
        <taxon>environmental samples</taxon>
    </lineage>
</organism>
<dbReference type="SUPFAM" id="SSF52540">
    <property type="entry name" value="P-loop containing nucleoside triphosphate hydrolases"/>
    <property type="match status" value="1"/>
</dbReference>
<dbReference type="InterPro" id="IPR000863">
    <property type="entry name" value="Sulfotransferase_dom"/>
</dbReference>
<evidence type="ECO:0000259" key="1">
    <source>
        <dbReference type="Pfam" id="PF00685"/>
    </source>
</evidence>
<feature type="domain" description="Sulfotransferase" evidence="1">
    <location>
        <begin position="58"/>
        <end position="229"/>
    </location>
</feature>
<dbReference type="Gene3D" id="3.40.50.300">
    <property type="entry name" value="P-loop containing nucleotide triphosphate hydrolases"/>
    <property type="match status" value="1"/>
</dbReference>
<name>A0A6J4V3B8_9BACT</name>
<dbReference type="InterPro" id="IPR027417">
    <property type="entry name" value="P-loop_NTPase"/>
</dbReference>
<evidence type="ECO:0000313" key="2">
    <source>
        <dbReference type="EMBL" id="CAA9567386.1"/>
    </source>
</evidence>
<protein>
    <recommendedName>
        <fullName evidence="1">Sulfotransferase domain-containing protein</fullName>
    </recommendedName>
</protein>
<accession>A0A6J4V3B8</accession>
<reference evidence="2" key="1">
    <citation type="submission" date="2020-02" db="EMBL/GenBank/DDBJ databases">
        <authorList>
            <person name="Meier V. D."/>
        </authorList>
    </citation>
    <scope>NUCLEOTIDE SEQUENCE</scope>
    <source>
        <strain evidence="2">AVDCRST_MAG59</strain>
    </source>
</reference>
<dbReference type="Pfam" id="PF00685">
    <property type="entry name" value="Sulfotransfer_1"/>
    <property type="match status" value="1"/>
</dbReference>